<evidence type="ECO:0000313" key="2">
    <source>
        <dbReference type="Proteomes" id="UP000076486"/>
    </source>
</evidence>
<comment type="caution">
    <text evidence="1">The sequence shown here is derived from an EMBL/GenBank/DDBJ whole genome shotgun (WGS) entry which is preliminary data.</text>
</comment>
<dbReference type="EMBL" id="AUYC01000019">
    <property type="protein sequence ID" value="KZN64939.1"/>
    <property type="molecule type" value="Genomic_DNA"/>
</dbReference>
<dbReference type="InterPro" id="IPR024252">
    <property type="entry name" value="DUF2528"/>
</dbReference>
<sequence>MRKLKLKHSSWDFDLEMVITVLDEEKFQKECKEINQFWGGDDYRLNHHGSHENAGLALFAAESFQQMAFNNFKDKKWLKDQFDWSKENGVEGFPSFDNFGIEVNSIDTWFIESDEIKIVELSND</sequence>
<dbReference type="Pfam" id="PF10800">
    <property type="entry name" value="DUF2528"/>
    <property type="match status" value="1"/>
</dbReference>
<name>A0A167LNX0_9GAMM</name>
<dbReference type="Proteomes" id="UP000076486">
    <property type="component" value="Unassembled WGS sequence"/>
</dbReference>
<gene>
    <name evidence="1" type="ORF">N473_12945</name>
</gene>
<organism evidence="1 2">
    <name type="scientific">Pseudoalteromonas luteoviolacea CPMOR-1</name>
    <dbReference type="NCBI Taxonomy" id="1365248"/>
    <lineage>
        <taxon>Bacteria</taxon>
        <taxon>Pseudomonadati</taxon>
        <taxon>Pseudomonadota</taxon>
        <taxon>Gammaproteobacteria</taxon>
        <taxon>Alteromonadales</taxon>
        <taxon>Pseudoalteromonadaceae</taxon>
        <taxon>Pseudoalteromonas</taxon>
    </lineage>
</organism>
<evidence type="ECO:0008006" key="3">
    <source>
        <dbReference type="Google" id="ProtNLM"/>
    </source>
</evidence>
<protein>
    <recommendedName>
        <fullName evidence="3">DUF2528 family protein</fullName>
    </recommendedName>
</protein>
<dbReference type="RefSeq" id="WP_063367313.1">
    <property type="nucleotide sequence ID" value="NZ_AUYC01000019.1"/>
</dbReference>
<evidence type="ECO:0000313" key="1">
    <source>
        <dbReference type="EMBL" id="KZN64939.1"/>
    </source>
</evidence>
<proteinExistence type="predicted"/>
<reference evidence="1 2" key="1">
    <citation type="submission" date="2013-07" db="EMBL/GenBank/DDBJ databases">
        <title>Comparative Genomic and Metabolomic Analysis of Twelve Strains of Pseudoalteromonas luteoviolacea.</title>
        <authorList>
            <person name="Vynne N.G."/>
            <person name="Mansson M."/>
            <person name="Gram L."/>
        </authorList>
    </citation>
    <scope>NUCLEOTIDE SEQUENCE [LARGE SCALE GENOMIC DNA]</scope>
    <source>
        <strain evidence="1 2">CPMOR-1</strain>
    </source>
</reference>
<accession>A0A167LNX0</accession>
<dbReference type="PATRIC" id="fig|1365248.3.peg.1498"/>
<dbReference type="AlphaFoldDB" id="A0A167LNX0"/>